<keyword evidence="4" id="KW-0472">Membrane</keyword>
<dbReference type="Pfam" id="PF05199">
    <property type="entry name" value="GMC_oxred_C"/>
    <property type="match status" value="1"/>
</dbReference>
<keyword evidence="4" id="KW-1133">Transmembrane helix</keyword>
<dbReference type="InterPro" id="IPR000172">
    <property type="entry name" value="GMC_OxRdtase_N"/>
</dbReference>
<dbReference type="VEuPathDB" id="VectorBase:AGAMI1_014169"/>
<dbReference type="InterPro" id="IPR007867">
    <property type="entry name" value="GMC_OxRtase_C"/>
</dbReference>
<dbReference type="KEGG" id="aga:1281631"/>
<dbReference type="Gene3D" id="3.50.50.60">
    <property type="entry name" value="FAD/NAD(P)-binding domain"/>
    <property type="match status" value="1"/>
</dbReference>
<evidence type="ECO:0000256" key="3">
    <source>
        <dbReference type="SAM" id="MobiDB-lite"/>
    </source>
</evidence>
<accession>Q380J0</accession>
<dbReference type="PaxDb" id="7165-AGAP001546-PA"/>
<dbReference type="GO" id="GO:0016491">
    <property type="term" value="F:oxidoreductase activity"/>
    <property type="evidence" value="ECO:0000318"/>
    <property type="project" value="GO_Central"/>
</dbReference>
<dbReference type="PANTHER" id="PTHR11552:SF188">
    <property type="entry name" value="NEITHER INACTIVATION NOR AFTERPOTENTIAL PROTEIN G"/>
    <property type="match status" value="1"/>
</dbReference>
<keyword evidence="2" id="KW-0274">FAD</keyword>
<dbReference type="HOGENOM" id="CLU_002865_7_0_1"/>
<reference evidence="6 7" key="3">
    <citation type="journal article" date="2004" name="Trends Parasitol.">
        <title>The Anopheles gambiae genome: an update.</title>
        <authorList>
            <person name="Mongin E."/>
            <person name="Louis C."/>
            <person name="Holt R.A."/>
            <person name="Birney E."/>
            <person name="Collins F.H."/>
        </authorList>
    </citation>
    <scope>NUCLEOTIDE SEQUENCE</scope>
    <source>
        <strain evidence="6 7">PEST</strain>
    </source>
</reference>
<protein>
    <submittedName>
        <fullName evidence="6">AGAP001546-PA</fullName>
    </submittedName>
</protein>
<dbReference type="GO" id="GO:0016614">
    <property type="term" value="F:oxidoreductase activity, acting on CH-OH group of donors"/>
    <property type="evidence" value="ECO:0007669"/>
    <property type="project" value="InterPro"/>
</dbReference>
<dbReference type="eggNOG" id="KOG1238">
    <property type="taxonomic scope" value="Eukaryota"/>
</dbReference>
<evidence type="ECO:0000313" key="8">
    <source>
        <dbReference type="Proteomes" id="UP000007062"/>
    </source>
</evidence>
<dbReference type="OMA" id="DMFEIPR"/>
<reference evidence="6 8" key="1">
    <citation type="journal article" date="2002" name="Science">
        <title>The genome sequence of the malaria mosquito Anopheles gambiae.</title>
        <authorList>
            <person name="Holt R.A."/>
            <person name="Subramanian G.M."/>
            <person name="Halpern A."/>
            <person name="Sutton G.G."/>
            <person name="Charlab R."/>
            <person name="Nusskern D.R."/>
            <person name="Wincker P."/>
            <person name="Clark A.G."/>
            <person name="Ribeiro J.M."/>
            <person name="Wides R."/>
            <person name="Salzberg S.L."/>
            <person name="Loftus B."/>
            <person name="Yandell M."/>
            <person name="Majoros W.H."/>
            <person name="Rusch D.B."/>
            <person name="Lai Z."/>
            <person name="Kraft C.L."/>
            <person name="Abril J.F."/>
            <person name="Anthouard V."/>
            <person name="Arensburger P."/>
            <person name="Atkinson P.W."/>
            <person name="Baden H."/>
            <person name="de Berardinis V."/>
            <person name="Baldwin D."/>
            <person name="Benes V."/>
            <person name="Biedler J."/>
            <person name="Blass C."/>
            <person name="Bolanos R."/>
            <person name="Boscus D."/>
            <person name="Barnstead M."/>
            <person name="Cai S."/>
            <person name="Center A."/>
            <person name="Chaturverdi K."/>
            <person name="Christophides G.K."/>
            <person name="Chrystal M.A."/>
            <person name="Clamp M."/>
            <person name="Cravchik A."/>
            <person name="Curwen V."/>
            <person name="Dana A."/>
            <person name="Delcher A."/>
            <person name="Dew I."/>
            <person name="Evans C.A."/>
            <person name="Flanigan M."/>
            <person name="Grundschober-Freimoser A."/>
            <person name="Friedli L."/>
            <person name="Gu Z."/>
            <person name="Guan P."/>
            <person name="Guigo R."/>
            <person name="Hillenmeyer M.E."/>
            <person name="Hladun S.L."/>
            <person name="Hogan J.R."/>
            <person name="Hong Y.S."/>
            <person name="Hoover J."/>
            <person name="Jaillon O."/>
            <person name="Ke Z."/>
            <person name="Kodira C."/>
            <person name="Kokoza E."/>
            <person name="Koutsos A."/>
            <person name="Letunic I."/>
            <person name="Levitsky A."/>
            <person name="Liang Y."/>
            <person name="Lin J.J."/>
            <person name="Lobo N.F."/>
            <person name="Lopez J.R."/>
            <person name="Malek J.A."/>
            <person name="McIntosh T.C."/>
            <person name="Meister S."/>
            <person name="Miller J."/>
            <person name="Mobarry C."/>
            <person name="Mongin E."/>
            <person name="Murphy S.D."/>
            <person name="O'Brochta D.A."/>
            <person name="Pfannkoch C."/>
            <person name="Qi R."/>
            <person name="Regier M.A."/>
            <person name="Remington K."/>
            <person name="Shao H."/>
            <person name="Sharakhova M.V."/>
            <person name="Sitter C.D."/>
            <person name="Shetty J."/>
            <person name="Smith T.J."/>
            <person name="Strong R."/>
            <person name="Sun J."/>
            <person name="Thomasova D."/>
            <person name="Ton L.Q."/>
            <person name="Topalis P."/>
            <person name="Tu Z."/>
            <person name="Unger M.F."/>
            <person name="Walenz B."/>
            <person name="Wang A."/>
            <person name="Wang J."/>
            <person name="Wang M."/>
            <person name="Wang X."/>
            <person name="Woodford K.J."/>
            <person name="Wortman J.R."/>
            <person name="Wu M."/>
            <person name="Yao A."/>
            <person name="Zdobnov E.M."/>
            <person name="Zhang H."/>
            <person name="Zhao Q."/>
            <person name="Zhao S."/>
            <person name="Zhu S.C."/>
            <person name="Zhimulev I."/>
            <person name="Coluzzi M."/>
            <person name="della Torre A."/>
            <person name="Roth C.W."/>
            <person name="Louis C."/>
            <person name="Kalush F."/>
            <person name="Mural R.J."/>
            <person name="Myers E.W."/>
            <person name="Adams M.D."/>
            <person name="Smith H.O."/>
            <person name="Broder S."/>
            <person name="Gardner M.J."/>
            <person name="Fraser C.M."/>
            <person name="Birney E."/>
            <person name="Bork P."/>
            <person name="Brey P.T."/>
            <person name="Venter J.C."/>
            <person name="Weissenbach J."/>
            <person name="Kafatos F.C."/>
            <person name="Collins F.H."/>
            <person name="Hoffman S.L."/>
        </authorList>
    </citation>
    <scope>NUCLEOTIDE SEQUENCE [LARGE SCALE GENOMIC DNA]</scope>
    <source>
        <strain evidence="6 8">PEST</strain>
    </source>
</reference>
<evidence type="ECO:0000259" key="5">
    <source>
        <dbReference type="PROSITE" id="PS00624"/>
    </source>
</evidence>
<dbReference type="SUPFAM" id="SSF51905">
    <property type="entry name" value="FAD/NAD(P)-binding domain"/>
    <property type="match status" value="1"/>
</dbReference>
<dbReference type="AlphaFoldDB" id="Q380J0"/>
<dbReference type="PANTHER" id="PTHR11552">
    <property type="entry name" value="GLUCOSE-METHANOL-CHOLINE GMC OXIDOREDUCTASE"/>
    <property type="match status" value="1"/>
</dbReference>
<feature type="binding site" evidence="2">
    <location>
        <position position="303"/>
    </location>
    <ligand>
        <name>FAD</name>
        <dbReference type="ChEBI" id="CHEBI:57692"/>
    </ligand>
</feature>
<evidence type="ECO:0000313" key="6">
    <source>
        <dbReference type="EMBL" id="EAL38574.4"/>
    </source>
</evidence>
<reference evidence="6" key="4">
    <citation type="journal article" date="2007" name="Genome Biol.">
        <title>Update of the Anopheles gambiae PEST genome assembly.</title>
        <authorList>
            <person name="Sharakhova M.V."/>
            <person name="Hammond M.P."/>
            <person name="Lobo N.F."/>
            <person name="Krzywinski J."/>
            <person name="Unger M.F."/>
            <person name="Hillenmeyer M.E."/>
            <person name="Bruggner R.V."/>
            <person name="Birney E."/>
            <person name="Collins F.H."/>
        </authorList>
    </citation>
    <scope>NUCLEOTIDE SEQUENCE</scope>
    <source>
        <strain evidence="6">PEST</strain>
    </source>
</reference>
<dbReference type="EnsemblMetazoa" id="AGAP001546-RA">
    <property type="protein sequence ID" value="AGAP001546-PA"/>
    <property type="gene ID" value="AGAP001546"/>
</dbReference>
<reference evidence="6" key="2">
    <citation type="submission" date="2002-03" db="EMBL/GenBank/DDBJ databases">
        <authorList>
            <consortium name="The Anopheles Genome Sequencing Consortium"/>
        </authorList>
    </citation>
    <scope>NUCLEOTIDE SEQUENCE</scope>
    <source>
        <strain evidence="6">PEST</strain>
    </source>
</reference>
<dbReference type="SUPFAM" id="SSF54373">
    <property type="entry name" value="FAD-linked reductases, C-terminal domain"/>
    <property type="match status" value="1"/>
</dbReference>
<evidence type="ECO:0000256" key="2">
    <source>
        <dbReference type="PIRSR" id="PIRSR000137-2"/>
    </source>
</evidence>
<evidence type="ECO:0000313" key="7">
    <source>
        <dbReference type="EnsemblMetazoa" id="AGAP001546-PA"/>
    </source>
</evidence>
<keyword evidence="4" id="KW-0812">Transmembrane</keyword>
<evidence type="ECO:0000256" key="1">
    <source>
        <dbReference type="ARBA" id="ARBA00010790"/>
    </source>
</evidence>
<dbReference type="EMBL" id="AAAB01008987">
    <property type="protein sequence ID" value="EAL38574.4"/>
    <property type="molecule type" value="Genomic_DNA"/>
</dbReference>
<feature type="compositionally biased region" description="Basic and acidic residues" evidence="3">
    <location>
        <begin position="678"/>
        <end position="687"/>
    </location>
</feature>
<dbReference type="STRING" id="7165.Q380J0"/>
<gene>
    <name evidence="7" type="primary">1281631</name>
    <name evidence="6" type="ORF">AgaP_AGAP001546</name>
</gene>
<name>Q380J0_ANOGA</name>
<feature type="domain" description="Glucose-methanol-choline oxidoreductase N-terminal" evidence="5">
    <location>
        <begin position="345"/>
        <end position="359"/>
    </location>
</feature>
<feature type="transmembrane region" description="Helical" evidence="4">
    <location>
        <begin position="7"/>
        <end position="29"/>
    </location>
</feature>
<dbReference type="PIRSF" id="PIRSF000137">
    <property type="entry name" value="Alcohol_oxidase"/>
    <property type="match status" value="1"/>
</dbReference>
<dbReference type="InterPro" id="IPR036188">
    <property type="entry name" value="FAD/NAD-bd_sf"/>
</dbReference>
<reference evidence="7" key="6">
    <citation type="submission" date="2021-01" db="UniProtKB">
        <authorList>
            <consortium name="EnsemblMetazoa"/>
        </authorList>
    </citation>
    <scope>IDENTIFICATION</scope>
    <source>
        <strain evidence="7">PEST</strain>
    </source>
</reference>
<dbReference type="PROSITE" id="PS00624">
    <property type="entry name" value="GMC_OXRED_2"/>
    <property type="match status" value="1"/>
</dbReference>
<comment type="similarity">
    <text evidence="1">Belongs to the GMC oxidoreductase family.</text>
</comment>
<dbReference type="VEuPathDB" id="VectorBase:AGAP001546"/>
<evidence type="ECO:0000256" key="4">
    <source>
        <dbReference type="SAM" id="Phobius"/>
    </source>
</evidence>
<organism evidence="6">
    <name type="scientific">Anopheles gambiae</name>
    <name type="common">African malaria mosquito</name>
    <dbReference type="NCBI Taxonomy" id="7165"/>
    <lineage>
        <taxon>Eukaryota</taxon>
        <taxon>Metazoa</taxon>
        <taxon>Ecdysozoa</taxon>
        <taxon>Arthropoda</taxon>
        <taxon>Hexapoda</taxon>
        <taxon>Insecta</taxon>
        <taxon>Pterygota</taxon>
        <taxon>Neoptera</taxon>
        <taxon>Endopterygota</taxon>
        <taxon>Diptera</taxon>
        <taxon>Nematocera</taxon>
        <taxon>Culicoidea</taxon>
        <taxon>Culicidae</taxon>
        <taxon>Anophelinae</taxon>
        <taxon>Anopheles</taxon>
    </lineage>
</organism>
<dbReference type="Pfam" id="PF00732">
    <property type="entry name" value="GMC_oxred_N"/>
    <property type="match status" value="1"/>
</dbReference>
<proteinExistence type="inferred from homology"/>
<dbReference type="Gene3D" id="3.30.560.10">
    <property type="entry name" value="Glucose Oxidase, domain 3"/>
    <property type="match status" value="1"/>
</dbReference>
<comment type="cofactor">
    <cofactor evidence="2">
        <name>FAD</name>
        <dbReference type="ChEBI" id="CHEBI:57692"/>
    </cofactor>
</comment>
<keyword evidence="8" id="KW-1185">Reference proteome</keyword>
<sequence length="687" mass="75302">MGCLKKLLLVSLVTTALCCGALLSLWIWLGVEIIPNQIRDPRLLQDRSFDYIIVGAGTAGCVLANRLSENPNVTVLLVEAGDTFGAASIIPLISTAMQGTKYDWAFRTTPQKYSSHGLGNNQQLLPRGKGLGGSGQINYMLHFTGIREDFDRWERLGARDWSWHAMKPYLDKLNRAVDGEREDEDETSECNQQLTGEELYETNNHYASILLDSDKHGGSISFCSRKTTPIHPTAEGLHITEVDTRDSLLAKVFTEAPLELGSEYLFKPARYTIRNGIRWSSYHAYLRPAFRRPNLTILTSTSVAKVLFDETNRTKGILVQQATGNGPNAQSVTIAAKQEVILSAGALHTPQLLKLSGIGPKLELKRHGIALVHDSPLVGNNYFDHLNLPLFVSINATASVTMDKVLSVDTISQYLQHGQGVLATTAIAGIGSPRGGRFGIILFGMGSVDEQALRHVSNMKQDTFRAFFPSYQNTSQEGFLFLSTCHQPASRGAIFLRDRHIDSEPFFNPNYLKDRTDIECMIGAIRLAARTVRTAAFRRIGAHLHWPNVKRCSNFGPPVDGSQEQPSDRFLECILRTSALTGHHPGGTAAIGLHNEAVVDNQLRVNGVKGLRVVDASIFPAPVSGTPNSVVIAVAEKGSDIILQGAGEKKVVKKETEKKRIASPTGNRTPVSRVTGGDTDHYTIEDM</sequence>
<reference evidence="6" key="5">
    <citation type="submission" date="2011-05" db="EMBL/GenBank/DDBJ databases">
        <authorList>
            <consortium name="VectorBase"/>
        </authorList>
    </citation>
    <scope>NUCLEOTIDE SEQUENCE</scope>
    <source>
        <strain evidence="6">PEST</strain>
    </source>
</reference>
<dbReference type="GO" id="GO:0050660">
    <property type="term" value="F:flavin adenine dinucleotide binding"/>
    <property type="evidence" value="ECO:0007669"/>
    <property type="project" value="InterPro"/>
</dbReference>
<keyword evidence="2" id="KW-0285">Flavoprotein</keyword>
<feature type="region of interest" description="Disordered" evidence="3">
    <location>
        <begin position="654"/>
        <end position="687"/>
    </location>
</feature>
<dbReference type="InterPro" id="IPR012132">
    <property type="entry name" value="GMC_OxRdtase"/>
</dbReference>
<dbReference type="Proteomes" id="UP000007062">
    <property type="component" value="Chromosome 2R"/>
</dbReference>